<dbReference type="Proteomes" id="UP000306954">
    <property type="component" value="Unassembled WGS sequence"/>
</dbReference>
<evidence type="ECO:0000313" key="3">
    <source>
        <dbReference type="Proteomes" id="UP000306954"/>
    </source>
</evidence>
<proteinExistence type="predicted"/>
<accession>A0A4T0F645</accession>
<dbReference type="AlphaFoldDB" id="A0A4T0F645"/>
<reference evidence="2 3" key="1">
    <citation type="submission" date="2019-03" db="EMBL/GenBank/DDBJ databases">
        <title>Sequencing 23 genomes of Wallemia ichthyophaga.</title>
        <authorList>
            <person name="Gostincar C."/>
        </authorList>
    </citation>
    <scope>NUCLEOTIDE SEQUENCE [LARGE SCALE GENOMIC DNA]</scope>
    <source>
        <strain evidence="2 3">EXF-8621</strain>
    </source>
</reference>
<organism evidence="2 3">
    <name type="scientific">Wallemia ichthyophaga</name>
    <dbReference type="NCBI Taxonomy" id="245174"/>
    <lineage>
        <taxon>Eukaryota</taxon>
        <taxon>Fungi</taxon>
        <taxon>Dikarya</taxon>
        <taxon>Basidiomycota</taxon>
        <taxon>Wallemiomycotina</taxon>
        <taxon>Wallemiomycetes</taxon>
        <taxon>Wallemiales</taxon>
        <taxon>Wallemiaceae</taxon>
        <taxon>Wallemia</taxon>
    </lineage>
</organism>
<gene>
    <name evidence="2" type="ORF">E3P90_02444</name>
</gene>
<sequence>MEVFTAPESIESAFPSSPISNGSQFGLDPRAPGVEITLTNFEKWLPDPTPSPARPSTDSIDLHFTLTAGSERNSMIKTRNENYEAGKAQEQPSERDPTD</sequence>
<evidence type="ECO:0000256" key="1">
    <source>
        <dbReference type="SAM" id="MobiDB-lite"/>
    </source>
</evidence>
<feature type="region of interest" description="Disordered" evidence="1">
    <location>
        <begin position="1"/>
        <end position="31"/>
    </location>
</feature>
<evidence type="ECO:0000313" key="2">
    <source>
        <dbReference type="EMBL" id="TIB11401.1"/>
    </source>
</evidence>
<name>A0A4T0F645_WALIC</name>
<feature type="region of interest" description="Disordered" evidence="1">
    <location>
        <begin position="71"/>
        <end position="99"/>
    </location>
</feature>
<dbReference type="EMBL" id="SPOF01000024">
    <property type="protein sequence ID" value="TIB11401.1"/>
    <property type="molecule type" value="Genomic_DNA"/>
</dbReference>
<feature type="compositionally biased region" description="Polar residues" evidence="1">
    <location>
        <begin position="14"/>
        <end position="24"/>
    </location>
</feature>
<comment type="caution">
    <text evidence="2">The sequence shown here is derived from an EMBL/GenBank/DDBJ whole genome shotgun (WGS) entry which is preliminary data.</text>
</comment>
<protein>
    <submittedName>
        <fullName evidence="2">Uncharacterized protein</fullName>
    </submittedName>
</protein>